<feature type="domain" description="PRD" evidence="4">
    <location>
        <begin position="740"/>
        <end position="844"/>
    </location>
</feature>
<dbReference type="Gene3D" id="3.40.50.300">
    <property type="entry name" value="P-loop containing nucleotide triphosphate hydrolases"/>
    <property type="match status" value="1"/>
</dbReference>
<dbReference type="InterPro" id="IPR002078">
    <property type="entry name" value="Sigma_54_int"/>
</dbReference>
<dbReference type="GO" id="GO:0006355">
    <property type="term" value="P:regulation of DNA-templated transcription"/>
    <property type="evidence" value="ECO:0007669"/>
    <property type="project" value="InterPro"/>
</dbReference>
<dbReference type="GO" id="GO:0016020">
    <property type="term" value="C:membrane"/>
    <property type="evidence" value="ECO:0007669"/>
    <property type="project" value="InterPro"/>
</dbReference>
<dbReference type="SUPFAM" id="SSF53062">
    <property type="entry name" value="PTS system fructose IIA component-like"/>
    <property type="match status" value="1"/>
</dbReference>
<protein>
    <submittedName>
        <fullName evidence="5">Transcriptional activator</fullName>
    </submittedName>
</protein>
<dbReference type="InterPro" id="IPR036662">
    <property type="entry name" value="PTS_EIIA_man-typ_sf"/>
</dbReference>
<feature type="domain" description="PTS EIIA type-4" evidence="3">
    <location>
        <begin position="483"/>
        <end position="614"/>
    </location>
</feature>
<organism evidence="5 6">
    <name type="scientific">Loigolactobacillus coryniformis subsp. coryniformis KCTC 3167 = DSM 20001</name>
    <dbReference type="NCBI Taxonomy" id="913848"/>
    <lineage>
        <taxon>Bacteria</taxon>
        <taxon>Bacillati</taxon>
        <taxon>Bacillota</taxon>
        <taxon>Bacilli</taxon>
        <taxon>Lactobacillales</taxon>
        <taxon>Lactobacillaceae</taxon>
        <taxon>Loigolactobacillus</taxon>
    </lineage>
</organism>
<keyword evidence="1" id="KW-0808">Transferase</keyword>
<evidence type="ECO:0000313" key="5">
    <source>
        <dbReference type="EMBL" id="KRK16724.1"/>
    </source>
</evidence>
<dbReference type="SUPFAM" id="SSF63520">
    <property type="entry name" value="PTS-regulatory domain, PRD"/>
    <property type="match status" value="1"/>
</dbReference>
<dbReference type="InterPro" id="IPR036634">
    <property type="entry name" value="PRD_sf"/>
</dbReference>
<dbReference type="PATRIC" id="fig|913848.6.peg.1162"/>
<dbReference type="InterPro" id="IPR004701">
    <property type="entry name" value="PTS_EIIA_man-typ"/>
</dbReference>
<dbReference type="InterPro" id="IPR027417">
    <property type="entry name" value="P-loop_NTPase"/>
</dbReference>
<evidence type="ECO:0000256" key="1">
    <source>
        <dbReference type="ARBA" id="ARBA00022679"/>
    </source>
</evidence>
<dbReference type="Pfam" id="PF14532">
    <property type="entry name" value="Sigma54_activ_2"/>
    <property type="match status" value="1"/>
</dbReference>
<sequence>MILLNAVEKLYTAIAQQFPNERITTKQAANIVGLTRGVTSSYLSKLEKQGKLLKTGSRPVYWQIKRESSAFDKLIGSHGSLSADVQHAIEAIVYPVHGLPIFITGPHGTGKLAFAQAIYHESIRRQIFTKEAVFESIDCANYKDRSDTLKKEIQITTQRFTVGKSLKNCYLYIKNLQELSSADQHSLLVQTNQQKDANIRYIFSTVTEKININHEYFNSAAMQINLIPLGNRPLNERITFVAMFLQQQSNQIRREILVSPSEFIKLATLNHSDNIRGLNNRIQLLCAETYAKTPTTNQLVISKSTKNSISIMPNQHLLQTCITTLITSALQLSPTVDSLFNKLSDSLLCGETITEQNFLVLKVLNQIDTTISKSLLEAFAKTIEQDSNKYITHQYGINFPKDNTFWRNVALAFIFSNLCSDNLPMSETTHKLQAAIKNRYPRSHYLFQKFLTKLTPQYAQDAYYYLPFFILMAQCEDKIESVHYNAILLAHGENTASSIQQVVNTLTGNYFFEAFDMPIDISLDKINSYVQNYLVNQDSSPKGNIILFDMGSLRQMFREIKKISKQELLVVNNVTTAMALDIGLRIQRNEAFQSIAEASQKYSLTTDAQYYEGLSNQKNIIVACMSGVGLSEELKKLIESTLSPSLKVIALDYKKLHALLKNHDRQFFSNTQLILTTTDVNGDMGIDIMNIYNIFDKSTSIRLQTVLLNAGENERSSNLLIDRLLKFLSIEGIRGRLQILNPDVVIQESQAIVSHYEDFYNVKFTPRLKLNLYMHLSLMFERMIMNSKKSKSVIKRIPLTDQEQDFFSLSSGIFQPVERKFNIKVQDYEIELLYQLLKDFIFID</sequence>
<dbReference type="SUPFAM" id="SSF46785">
    <property type="entry name" value="Winged helix' DNA-binding domain"/>
    <property type="match status" value="1"/>
</dbReference>
<dbReference type="AlphaFoldDB" id="A0A0R1FBL1"/>
<dbReference type="InterPro" id="IPR011608">
    <property type="entry name" value="PRD"/>
</dbReference>
<reference evidence="5 6" key="1">
    <citation type="journal article" date="2015" name="Genome Announc.">
        <title>Expanding the biotechnology potential of lactobacilli through comparative genomics of 213 strains and associated genera.</title>
        <authorList>
            <person name="Sun Z."/>
            <person name="Harris H.M."/>
            <person name="McCann A."/>
            <person name="Guo C."/>
            <person name="Argimon S."/>
            <person name="Zhang W."/>
            <person name="Yang X."/>
            <person name="Jeffery I.B."/>
            <person name="Cooney J.C."/>
            <person name="Kagawa T.F."/>
            <person name="Liu W."/>
            <person name="Song Y."/>
            <person name="Salvetti E."/>
            <person name="Wrobel A."/>
            <person name="Rasinkangas P."/>
            <person name="Parkhill J."/>
            <person name="Rea M.C."/>
            <person name="O'Sullivan O."/>
            <person name="Ritari J."/>
            <person name="Douillard F.P."/>
            <person name="Paul Ross R."/>
            <person name="Yang R."/>
            <person name="Briner A.E."/>
            <person name="Felis G.E."/>
            <person name="de Vos W.M."/>
            <person name="Barrangou R."/>
            <person name="Klaenhammer T.R."/>
            <person name="Caufield P.W."/>
            <person name="Cui Y."/>
            <person name="Zhang H."/>
            <person name="O'Toole P.W."/>
        </authorList>
    </citation>
    <scope>NUCLEOTIDE SEQUENCE [LARGE SCALE GENOMIC DNA]</scope>
    <source>
        <strain evidence="5 6">DSM 20001</strain>
    </source>
</reference>
<dbReference type="GO" id="GO:0016740">
    <property type="term" value="F:transferase activity"/>
    <property type="evidence" value="ECO:0007669"/>
    <property type="project" value="UniProtKB-KW"/>
</dbReference>
<dbReference type="Pfam" id="PF03610">
    <property type="entry name" value="EIIA-man"/>
    <property type="match status" value="1"/>
</dbReference>
<dbReference type="Gene3D" id="3.40.50.510">
    <property type="entry name" value="Phosphotransferase system, mannose-type IIA component"/>
    <property type="match status" value="1"/>
</dbReference>
<proteinExistence type="predicted"/>
<evidence type="ECO:0000313" key="6">
    <source>
        <dbReference type="Proteomes" id="UP000051181"/>
    </source>
</evidence>
<dbReference type="Proteomes" id="UP000051181">
    <property type="component" value="Unassembled WGS sequence"/>
</dbReference>
<name>A0A0R1FBL1_9LACO</name>
<dbReference type="SUPFAM" id="SSF52540">
    <property type="entry name" value="P-loop containing nucleoside triphosphate hydrolases"/>
    <property type="match status" value="1"/>
</dbReference>
<dbReference type="GO" id="GO:0005524">
    <property type="term" value="F:ATP binding"/>
    <property type="evidence" value="ECO:0007669"/>
    <property type="project" value="InterPro"/>
</dbReference>
<dbReference type="InterPro" id="IPR036390">
    <property type="entry name" value="WH_DNA-bd_sf"/>
</dbReference>
<dbReference type="PROSITE" id="PS51096">
    <property type="entry name" value="PTS_EIIA_TYPE_4"/>
    <property type="match status" value="1"/>
</dbReference>
<accession>A0A0R1FBL1</accession>
<dbReference type="EMBL" id="AZCN01000029">
    <property type="protein sequence ID" value="KRK16724.1"/>
    <property type="molecule type" value="Genomic_DNA"/>
</dbReference>
<evidence type="ECO:0000259" key="2">
    <source>
        <dbReference type="PROSITE" id="PS50045"/>
    </source>
</evidence>
<dbReference type="PROSITE" id="PS51372">
    <property type="entry name" value="PRD_2"/>
    <property type="match status" value="1"/>
</dbReference>
<evidence type="ECO:0000259" key="4">
    <source>
        <dbReference type="PROSITE" id="PS51372"/>
    </source>
</evidence>
<dbReference type="PROSITE" id="PS50045">
    <property type="entry name" value="SIGMA54_INTERACT_4"/>
    <property type="match status" value="1"/>
</dbReference>
<gene>
    <name evidence="5" type="ORF">FD22_GL001128</name>
</gene>
<comment type="caution">
    <text evidence="5">The sequence shown here is derived from an EMBL/GenBank/DDBJ whole genome shotgun (WGS) entry which is preliminary data.</text>
</comment>
<dbReference type="eggNOG" id="COG1221">
    <property type="taxonomic scope" value="Bacteria"/>
</dbReference>
<dbReference type="GO" id="GO:0009401">
    <property type="term" value="P:phosphoenolpyruvate-dependent sugar phosphotransferase system"/>
    <property type="evidence" value="ECO:0007669"/>
    <property type="project" value="InterPro"/>
</dbReference>
<dbReference type="Gene3D" id="1.10.1790.10">
    <property type="entry name" value="PRD domain"/>
    <property type="match status" value="1"/>
</dbReference>
<feature type="domain" description="Sigma-54 factor interaction" evidence="2">
    <location>
        <begin position="74"/>
        <end position="287"/>
    </location>
</feature>
<dbReference type="eggNOG" id="COG3933">
    <property type="taxonomic scope" value="Bacteria"/>
</dbReference>
<dbReference type="Pfam" id="PF00874">
    <property type="entry name" value="PRD"/>
    <property type="match status" value="1"/>
</dbReference>
<evidence type="ECO:0000259" key="3">
    <source>
        <dbReference type="PROSITE" id="PS51096"/>
    </source>
</evidence>